<keyword evidence="5 9" id="KW-0333">Golgi apparatus</keyword>
<dbReference type="OrthoDB" id="246406at2759"/>
<evidence type="ECO:0000256" key="6">
    <source>
        <dbReference type="ARBA" id="ARBA00038179"/>
    </source>
</evidence>
<dbReference type="InParanoid" id="B3SCU5"/>
<dbReference type="AlphaFoldDB" id="B3SCU5"/>
<evidence type="ECO:0000256" key="5">
    <source>
        <dbReference type="ARBA" id="ARBA00023034"/>
    </source>
</evidence>
<accession>B3SCU5</accession>
<dbReference type="EMBL" id="DS985273">
    <property type="protein sequence ID" value="EDV19449.1"/>
    <property type="molecule type" value="Genomic_DNA"/>
</dbReference>
<keyword evidence="11" id="KW-1185">Reference proteome</keyword>
<dbReference type="RefSeq" id="XP_002118049.1">
    <property type="nucleotide sequence ID" value="XM_002118013.1"/>
</dbReference>
<evidence type="ECO:0000256" key="7">
    <source>
        <dbReference type="ARBA" id="ARBA00046052"/>
    </source>
</evidence>
<comment type="subcellular location">
    <subcellularLocation>
        <location evidence="9">Endoplasmic reticulum</location>
    </subcellularLocation>
    <subcellularLocation>
        <location evidence="9">Golgi apparatus</location>
        <location evidence="9">cis-Golgi network</location>
    </subcellularLocation>
    <subcellularLocation>
        <location evidence="1">Golgi apparatus</location>
    </subcellularLocation>
</comment>
<evidence type="ECO:0000256" key="9">
    <source>
        <dbReference type="RuleBase" id="RU366065"/>
    </source>
</evidence>
<dbReference type="PhylomeDB" id="B3SCU5"/>
<dbReference type="Proteomes" id="UP000009022">
    <property type="component" value="Unassembled WGS sequence"/>
</dbReference>
<dbReference type="Gene3D" id="3.30.450.70">
    <property type="match status" value="1"/>
</dbReference>
<dbReference type="PANTHER" id="PTHR23249">
    <property type="entry name" value="TRAFFICKING PROTEIN PARTICLE COMPLEX SUBUNIT"/>
    <property type="match status" value="1"/>
</dbReference>
<dbReference type="GO" id="GO:0030008">
    <property type="term" value="C:TRAPP complex"/>
    <property type="evidence" value="ECO:0000318"/>
    <property type="project" value="GO_Central"/>
</dbReference>
<dbReference type="SUPFAM" id="SSF64356">
    <property type="entry name" value="SNARE-like"/>
    <property type="match status" value="1"/>
</dbReference>
<reference evidence="10 11" key="1">
    <citation type="journal article" date="2008" name="Nature">
        <title>The Trichoplax genome and the nature of placozoans.</title>
        <authorList>
            <person name="Srivastava M."/>
            <person name="Begovic E."/>
            <person name="Chapman J."/>
            <person name="Putnam N.H."/>
            <person name="Hellsten U."/>
            <person name="Kawashima T."/>
            <person name="Kuo A."/>
            <person name="Mitros T."/>
            <person name="Salamov A."/>
            <person name="Carpenter M.L."/>
            <person name="Signorovitch A.Y."/>
            <person name="Moreno M.A."/>
            <person name="Kamm K."/>
            <person name="Grimwood J."/>
            <person name="Schmutz J."/>
            <person name="Shapiro H."/>
            <person name="Grigoriev I.V."/>
            <person name="Buss L.W."/>
            <person name="Schierwater B."/>
            <person name="Dellaporta S.L."/>
            <person name="Rokhsar D.S."/>
        </authorList>
    </citation>
    <scope>NUCLEOTIDE SEQUENCE [LARGE SCALE GENOMIC DNA]</scope>
    <source>
        <strain evidence="10 11">Grell-BS-1999</strain>
    </source>
</reference>
<evidence type="ECO:0000256" key="2">
    <source>
        <dbReference type="ARBA" id="ARBA00022448"/>
    </source>
</evidence>
<dbReference type="Pfam" id="PF04099">
    <property type="entry name" value="Sybindin"/>
    <property type="match status" value="1"/>
</dbReference>
<gene>
    <name evidence="10" type="ORF">TRIADDRAFT_62101</name>
</gene>
<dbReference type="PANTHER" id="PTHR23249:SF15">
    <property type="entry name" value="TRAFFICKING PROTEIN PARTICLE COMPLEX SUBUNIT 4"/>
    <property type="match status" value="1"/>
</dbReference>
<keyword evidence="3 9" id="KW-0256">Endoplasmic reticulum</keyword>
<dbReference type="SMART" id="SM01399">
    <property type="entry name" value="Sybindin"/>
    <property type="match status" value="1"/>
</dbReference>
<dbReference type="KEGG" id="tad:TRIADDRAFT_62101"/>
<dbReference type="GO" id="GO:0005794">
    <property type="term" value="C:Golgi apparatus"/>
    <property type="evidence" value="ECO:0007669"/>
    <property type="project" value="UniProtKB-SubCell"/>
</dbReference>
<evidence type="ECO:0000256" key="1">
    <source>
        <dbReference type="ARBA" id="ARBA00004555"/>
    </source>
</evidence>
<dbReference type="OMA" id="GQRDGIN"/>
<comment type="subunit">
    <text evidence="8">Component of the multisubunit TRAPP (transport protein particle) complex, which includes at least TRAPPC2, TRAPPC2L, TRAPPC3, TRAPPC3L, TRAPPC4, TRAPPC5, TRAPPC8, TRAPPC9, TRAPPC10, TRAPPC11 and TRAPPC12. Interacts with SDC2.</text>
</comment>
<evidence type="ECO:0000313" key="11">
    <source>
        <dbReference type="Proteomes" id="UP000009022"/>
    </source>
</evidence>
<dbReference type="GO" id="GO:0006888">
    <property type="term" value="P:endoplasmic reticulum to Golgi vesicle-mediated transport"/>
    <property type="evidence" value="ECO:0000318"/>
    <property type="project" value="GO_Central"/>
</dbReference>
<dbReference type="InterPro" id="IPR011012">
    <property type="entry name" value="Longin-like_dom_sf"/>
</dbReference>
<comment type="subunit">
    <text evidence="9">Part of the multisubunit transport protein particle (TRAPP) complex.</text>
</comment>
<dbReference type="STRING" id="10228.B3SCU5"/>
<proteinExistence type="inferred from homology"/>
<name>B3SCU5_TRIAD</name>
<dbReference type="FunCoup" id="B3SCU5">
    <property type="interactions" value="1374"/>
</dbReference>
<comment type="function">
    <text evidence="7">Core component of the TRAPP complexes which has a function of guanine nucleotide exchange factor activity for Rab1 GTPase. Plays a role in vesicular transport from endoplasmic reticulum to Golgi and autophagy. May play a role in dendrite postsynaptic membrane trafficking.</text>
</comment>
<protein>
    <recommendedName>
        <fullName evidence="9">Trafficking protein particle complex subunit</fullName>
    </recommendedName>
</protein>
<dbReference type="GO" id="GO:0005783">
    <property type="term" value="C:endoplasmic reticulum"/>
    <property type="evidence" value="ECO:0007669"/>
    <property type="project" value="UniProtKB-SubCell"/>
</dbReference>
<evidence type="ECO:0000256" key="3">
    <source>
        <dbReference type="ARBA" id="ARBA00022824"/>
    </source>
</evidence>
<dbReference type="HOGENOM" id="CLU_053380_1_0_1"/>
<dbReference type="GeneID" id="6759284"/>
<dbReference type="CTD" id="6759284"/>
<evidence type="ECO:0000256" key="8">
    <source>
        <dbReference type="ARBA" id="ARBA00046941"/>
    </source>
</evidence>
<dbReference type="CDD" id="cd14856">
    <property type="entry name" value="TRAPPC4_synbindin"/>
    <property type="match status" value="1"/>
</dbReference>
<dbReference type="eggNOG" id="KOG3369">
    <property type="taxonomic scope" value="Eukaryota"/>
</dbReference>
<dbReference type="InterPro" id="IPR007233">
    <property type="entry name" value="TRAPPC"/>
</dbReference>
<sequence length="223" mass="25398">MVLYSVYIINKAGSLIYNYDHVTPRTEVEKTFSYPLEMVLREDERLTVAYGERDGIKIGYSVIAVNGENVSGRKMLDGTPIIAYLQNADNFPLNIRFGKPKLSVNEKITLASTFHSMYAIACKLSPVSNSSGIEVLETGTFRLWCYQTLTGIKFVVITDQHQSSVQPLLRKIYEIYTDYALKNPFYSLDMPIRLELFDLNLQRTLEAAEKNQQYNANIPTNTI</sequence>
<evidence type="ECO:0000313" key="10">
    <source>
        <dbReference type="EMBL" id="EDV19449.1"/>
    </source>
</evidence>
<keyword evidence="4 9" id="KW-0931">ER-Golgi transport</keyword>
<keyword evidence="2 9" id="KW-0813">Transport</keyword>
<evidence type="ECO:0000256" key="4">
    <source>
        <dbReference type="ARBA" id="ARBA00022892"/>
    </source>
</evidence>
<organism evidence="10 11">
    <name type="scientific">Trichoplax adhaerens</name>
    <name type="common">Trichoplax reptans</name>
    <dbReference type="NCBI Taxonomy" id="10228"/>
    <lineage>
        <taxon>Eukaryota</taxon>
        <taxon>Metazoa</taxon>
        <taxon>Placozoa</taxon>
        <taxon>Uniplacotomia</taxon>
        <taxon>Trichoplacea</taxon>
        <taxon>Trichoplacidae</taxon>
        <taxon>Trichoplax</taxon>
    </lineage>
</organism>
<comment type="similarity">
    <text evidence="6">Belongs to the TRAPP small subunits family. TRAPPC4 subfamily.</text>
</comment>